<evidence type="ECO:0000256" key="1">
    <source>
        <dbReference type="SAM" id="MobiDB-lite"/>
    </source>
</evidence>
<dbReference type="AlphaFoldDB" id="A0A0F9JGU8"/>
<name>A0A0F9JGU8_9ZZZZ</name>
<reference evidence="2" key="1">
    <citation type="journal article" date="2015" name="Nature">
        <title>Complex archaea that bridge the gap between prokaryotes and eukaryotes.</title>
        <authorList>
            <person name="Spang A."/>
            <person name="Saw J.H."/>
            <person name="Jorgensen S.L."/>
            <person name="Zaremba-Niedzwiedzka K."/>
            <person name="Martijn J."/>
            <person name="Lind A.E."/>
            <person name="van Eijk R."/>
            <person name="Schleper C."/>
            <person name="Guy L."/>
            <person name="Ettema T.J."/>
        </authorList>
    </citation>
    <scope>NUCLEOTIDE SEQUENCE</scope>
</reference>
<organism evidence="2">
    <name type="scientific">marine sediment metagenome</name>
    <dbReference type="NCBI Taxonomy" id="412755"/>
    <lineage>
        <taxon>unclassified sequences</taxon>
        <taxon>metagenomes</taxon>
        <taxon>ecological metagenomes</taxon>
    </lineage>
</organism>
<evidence type="ECO:0000313" key="2">
    <source>
        <dbReference type="EMBL" id="KKL98222.1"/>
    </source>
</evidence>
<feature type="non-terminal residue" evidence="2">
    <location>
        <position position="170"/>
    </location>
</feature>
<dbReference type="EMBL" id="LAZR01017971">
    <property type="protein sequence ID" value="KKL98222.1"/>
    <property type="molecule type" value="Genomic_DNA"/>
</dbReference>
<accession>A0A0F9JGU8</accession>
<gene>
    <name evidence="2" type="ORF">LCGC14_1826520</name>
</gene>
<dbReference type="Pfam" id="PF04404">
    <property type="entry name" value="ERF"/>
    <property type="match status" value="1"/>
</dbReference>
<feature type="region of interest" description="Disordered" evidence="1">
    <location>
        <begin position="133"/>
        <end position="170"/>
    </location>
</feature>
<sequence>MPDKPSRNLHQRLHAAMKEVKYIQKDSTIKLKTGGRFKVITHDAVTAKVRPALLKQDIIYYPIEIIRTQVGNRTDVDLKVRFVNIENPGDYIDVPGIASAITNEDKGPGMAVSYAVKYCLLKALGLETGEDADLASGETETPKIDPRAGAGVPAEEPVSFDLISPVGEVE</sequence>
<comment type="caution">
    <text evidence="2">The sequence shown here is derived from an EMBL/GenBank/DDBJ whole genome shotgun (WGS) entry which is preliminary data.</text>
</comment>
<proteinExistence type="predicted"/>
<dbReference type="InterPro" id="IPR007499">
    <property type="entry name" value="ERF_bacteria_virus"/>
</dbReference>
<protein>
    <submittedName>
        <fullName evidence="2">Uncharacterized protein</fullName>
    </submittedName>
</protein>